<sequence length="89" mass="10565">MTLPLQNINPNNSNREFIDAGFKHIVNVRWGRYANTAQQWDHICNWSIEMFGLPGDRYTWHPSHDNMIWRFRLPQDAILFTLKFGEATC</sequence>
<dbReference type="EMBL" id="LR797502">
    <property type="protein sequence ID" value="CAB4221573.1"/>
    <property type="molecule type" value="Genomic_DNA"/>
</dbReference>
<proteinExistence type="predicted"/>
<accession>A0A6J5NXQ2</accession>
<evidence type="ECO:0000313" key="3">
    <source>
        <dbReference type="EMBL" id="CAB4186823.1"/>
    </source>
</evidence>
<evidence type="ECO:0000313" key="2">
    <source>
        <dbReference type="EMBL" id="CAB4165525.1"/>
    </source>
</evidence>
<dbReference type="EMBL" id="LR797099">
    <property type="protein sequence ID" value="CAB4186823.1"/>
    <property type="molecule type" value="Genomic_DNA"/>
</dbReference>
<organism evidence="1">
    <name type="scientific">uncultured Caudovirales phage</name>
    <dbReference type="NCBI Taxonomy" id="2100421"/>
    <lineage>
        <taxon>Viruses</taxon>
        <taxon>Duplodnaviria</taxon>
        <taxon>Heunggongvirae</taxon>
        <taxon>Uroviricota</taxon>
        <taxon>Caudoviricetes</taxon>
        <taxon>Peduoviridae</taxon>
        <taxon>Maltschvirus</taxon>
        <taxon>Maltschvirus maltsch</taxon>
    </lineage>
</organism>
<evidence type="ECO:0000313" key="4">
    <source>
        <dbReference type="EMBL" id="CAB4221573.1"/>
    </source>
</evidence>
<dbReference type="EMBL" id="LR796758">
    <property type="protein sequence ID" value="CAB4163813.1"/>
    <property type="molecule type" value="Genomic_DNA"/>
</dbReference>
<name>A0A6J5NXQ2_9CAUD</name>
<protein>
    <submittedName>
        <fullName evidence="1">Uncharacterized protein</fullName>
    </submittedName>
</protein>
<evidence type="ECO:0000313" key="1">
    <source>
        <dbReference type="EMBL" id="CAB4163813.1"/>
    </source>
</evidence>
<reference evidence="1" key="1">
    <citation type="submission" date="2020-04" db="EMBL/GenBank/DDBJ databases">
        <authorList>
            <person name="Chiriac C."/>
            <person name="Salcher M."/>
            <person name="Ghai R."/>
            <person name="Kavagutti S V."/>
        </authorList>
    </citation>
    <scope>NUCLEOTIDE SEQUENCE</scope>
</reference>
<dbReference type="EMBL" id="LR796776">
    <property type="protein sequence ID" value="CAB4165525.1"/>
    <property type="molecule type" value="Genomic_DNA"/>
</dbReference>
<gene>
    <name evidence="3" type="ORF">UFOVP1146_169</name>
    <name evidence="4" type="ORF">UFOVP1638_396</name>
    <name evidence="1" type="ORF">UFOVP812_82</name>
    <name evidence="2" type="ORF">UFOVP818_61</name>
</gene>